<dbReference type="STRING" id="504797.SAMN05421678_105159"/>
<dbReference type="AlphaFoldDB" id="A0A1I2R5X6"/>
<dbReference type="EMBL" id="JACBZA010000001">
    <property type="protein sequence ID" value="NYH82434.1"/>
    <property type="molecule type" value="Genomic_DNA"/>
</dbReference>
<feature type="region of interest" description="Disordered" evidence="1">
    <location>
        <begin position="421"/>
        <end position="449"/>
    </location>
</feature>
<dbReference type="RefSeq" id="WP_092883029.1">
    <property type="nucleotide sequence ID" value="NZ_FOOI01000005.1"/>
</dbReference>
<dbReference type="EMBL" id="FOOI01000005">
    <property type="protein sequence ID" value="SFG33156.1"/>
    <property type="molecule type" value="Genomic_DNA"/>
</dbReference>
<reference evidence="2 5" key="2">
    <citation type="submission" date="2020-07" db="EMBL/GenBank/DDBJ databases">
        <title>Sequencing the genomes of 1000 actinobacteria strains.</title>
        <authorList>
            <person name="Klenk H.-P."/>
        </authorList>
    </citation>
    <scope>NUCLEOTIDE SEQUENCE [LARGE SCALE GENOMIC DNA]</scope>
    <source>
        <strain evidence="2 5">DSM 45117</strain>
    </source>
</reference>
<dbReference type="OrthoDB" id="9816539at2"/>
<name>A0A1I2R5X6_9ACTN</name>
<reference evidence="3 4" key="1">
    <citation type="submission" date="2016-10" db="EMBL/GenBank/DDBJ databases">
        <authorList>
            <person name="de Groot N.N."/>
        </authorList>
    </citation>
    <scope>NUCLEOTIDE SEQUENCE [LARGE SCALE GENOMIC DNA]</scope>
    <source>
        <strain evidence="3 4">CPCC 202808</strain>
    </source>
</reference>
<keyword evidence="5" id="KW-1185">Reference proteome</keyword>
<dbReference type="Proteomes" id="UP000533017">
    <property type="component" value="Unassembled WGS sequence"/>
</dbReference>
<protein>
    <submittedName>
        <fullName evidence="3">Uncharacterized protein</fullName>
    </submittedName>
</protein>
<sequence length="505" mass="55829">MGRHDMLLARMPEELVDDARNVVDLLVGDLRDFSEVGQIEIQRFLWILLPVTWGMPSQEWPRVAEASAQLLELASRPTLAGLARSPETAEVFGAYARSREEGIEAANAAIERTGTNPPDTELLTWRRSVSSAEASAYDELQRVLETAIIAGEYEPGRPGWRRKQQALTERWLTTPSRYFHNERPLDVIHKDRRETWIDAGPQIRGRVLGLVEPLIHRPVTVPSAEPEPLVWLLARIGDGVRLTQRGYLPPEIAREADELFGWKPAPGRVTRELDLPQLRDLHVLVRHHKLVAKRQGMLRLSARGRAALEEPVKLWELAARAWLGDSPYDQAVNEVAAAMLLTKPTYWVQMAAAAHEMVSPMFRTPEGEPVHWRLTQAAIWIWLRRGAMFGFVTYDPEGWGGELDEDVTEDEICPDCGGTVQSGSEADDADGADACDADDRDHAGAGDAGGFEVTARPVGAGDAAEIAAGRLPLVVAAYKGVHLLSDTGRSAAVTALRLRANDPHD</sequence>
<accession>A0A1I2R5X6</accession>
<evidence type="ECO:0000313" key="3">
    <source>
        <dbReference type="EMBL" id="SFG33156.1"/>
    </source>
</evidence>
<proteinExistence type="predicted"/>
<organism evidence="3 4">
    <name type="scientific">Actinopolymorpha cephalotaxi</name>
    <dbReference type="NCBI Taxonomy" id="504797"/>
    <lineage>
        <taxon>Bacteria</taxon>
        <taxon>Bacillati</taxon>
        <taxon>Actinomycetota</taxon>
        <taxon>Actinomycetes</taxon>
        <taxon>Propionibacteriales</taxon>
        <taxon>Actinopolymorphaceae</taxon>
        <taxon>Actinopolymorpha</taxon>
    </lineage>
</organism>
<evidence type="ECO:0000313" key="5">
    <source>
        <dbReference type="Proteomes" id="UP000533017"/>
    </source>
</evidence>
<dbReference type="Proteomes" id="UP000199052">
    <property type="component" value="Unassembled WGS sequence"/>
</dbReference>
<gene>
    <name evidence="2" type="ORF">FHR37_001285</name>
    <name evidence="3" type="ORF">SAMN05421678_105159</name>
</gene>
<feature type="compositionally biased region" description="Acidic residues" evidence="1">
    <location>
        <begin position="425"/>
        <end position="436"/>
    </location>
</feature>
<evidence type="ECO:0000256" key="1">
    <source>
        <dbReference type="SAM" id="MobiDB-lite"/>
    </source>
</evidence>
<evidence type="ECO:0000313" key="4">
    <source>
        <dbReference type="Proteomes" id="UP000199052"/>
    </source>
</evidence>
<evidence type="ECO:0000313" key="2">
    <source>
        <dbReference type="EMBL" id="NYH82434.1"/>
    </source>
</evidence>